<organism evidence="2">
    <name type="scientific">freshwater sediment metagenome</name>
    <dbReference type="NCBI Taxonomy" id="556182"/>
    <lineage>
        <taxon>unclassified sequences</taxon>
        <taxon>metagenomes</taxon>
        <taxon>ecological metagenomes</taxon>
    </lineage>
</organism>
<protein>
    <submittedName>
        <fullName evidence="2">Uncharacterized protein</fullName>
    </submittedName>
</protein>
<evidence type="ECO:0000313" key="2">
    <source>
        <dbReference type="EMBL" id="CAJ0866598.1"/>
    </source>
</evidence>
<proteinExistence type="predicted"/>
<accession>A0AA48M1R1</accession>
<name>A0AA48M1R1_9ZZZZ</name>
<sequence>MDMMIDHAHPDAALLALGRELETAVAAERSAQDIGTAHERVWRTIDAIAVLDARTDAGRLVKAAAVARAFAEYGGPAYADAAGDERALRSLVLAFRKYAA</sequence>
<reference evidence="2" key="1">
    <citation type="submission" date="2023-07" db="EMBL/GenBank/DDBJ databases">
        <authorList>
            <person name="Pelsma A.J. K."/>
        </authorList>
    </citation>
    <scope>NUCLEOTIDE SEQUENCE</scope>
</reference>
<dbReference type="EMBL" id="OY288114">
    <property type="protein sequence ID" value="CAJ0866598.1"/>
    <property type="molecule type" value="Genomic_DNA"/>
</dbReference>
<dbReference type="EMBL" id="OY288114">
    <property type="protein sequence ID" value="CAJ0848941.1"/>
    <property type="molecule type" value="Genomic_DNA"/>
</dbReference>
<gene>
    <name evidence="1" type="ORF">AMST5_00051</name>
    <name evidence="2" type="ORF">AMST5_01875</name>
</gene>
<evidence type="ECO:0000313" key="1">
    <source>
        <dbReference type="EMBL" id="CAJ0848941.1"/>
    </source>
</evidence>
<dbReference type="AlphaFoldDB" id="A0AA48M1R1"/>